<dbReference type="GO" id="GO:0005634">
    <property type="term" value="C:nucleus"/>
    <property type="evidence" value="ECO:0007669"/>
    <property type="project" value="TreeGrafter"/>
</dbReference>
<feature type="compositionally biased region" description="Acidic residues" evidence="1">
    <location>
        <begin position="171"/>
        <end position="192"/>
    </location>
</feature>
<dbReference type="Proteomes" id="UP001301958">
    <property type="component" value="Unassembled WGS sequence"/>
</dbReference>
<dbReference type="Pfam" id="PF17283">
    <property type="entry name" value="Zn_ribbon_SprT"/>
    <property type="match status" value="1"/>
</dbReference>
<dbReference type="EMBL" id="MU865290">
    <property type="protein sequence ID" value="KAK4231940.1"/>
    <property type="molecule type" value="Genomic_DNA"/>
</dbReference>
<feature type="region of interest" description="Disordered" evidence="1">
    <location>
        <begin position="269"/>
        <end position="312"/>
    </location>
</feature>
<reference evidence="3" key="1">
    <citation type="journal article" date="2023" name="Mol. Phylogenet. Evol.">
        <title>Genome-scale phylogeny and comparative genomics of the fungal order Sordariales.</title>
        <authorList>
            <person name="Hensen N."/>
            <person name="Bonometti L."/>
            <person name="Westerberg I."/>
            <person name="Brannstrom I.O."/>
            <person name="Guillou S."/>
            <person name="Cros-Aarteil S."/>
            <person name="Calhoun S."/>
            <person name="Haridas S."/>
            <person name="Kuo A."/>
            <person name="Mondo S."/>
            <person name="Pangilinan J."/>
            <person name="Riley R."/>
            <person name="LaButti K."/>
            <person name="Andreopoulos B."/>
            <person name="Lipzen A."/>
            <person name="Chen C."/>
            <person name="Yan M."/>
            <person name="Daum C."/>
            <person name="Ng V."/>
            <person name="Clum A."/>
            <person name="Steindorff A."/>
            <person name="Ohm R.A."/>
            <person name="Martin F."/>
            <person name="Silar P."/>
            <person name="Natvig D.O."/>
            <person name="Lalanne C."/>
            <person name="Gautier V."/>
            <person name="Ament-Velasquez S.L."/>
            <person name="Kruys A."/>
            <person name="Hutchinson M.I."/>
            <person name="Powell A.J."/>
            <person name="Barry K."/>
            <person name="Miller A.N."/>
            <person name="Grigoriev I.V."/>
            <person name="Debuchy R."/>
            <person name="Gladieux P."/>
            <person name="Hiltunen Thoren M."/>
            <person name="Johannesson H."/>
        </authorList>
    </citation>
    <scope>NUCLEOTIDE SEQUENCE</scope>
    <source>
        <strain evidence="3">CBS 990.96</strain>
    </source>
</reference>
<evidence type="ECO:0000259" key="2">
    <source>
        <dbReference type="SMART" id="SM00731"/>
    </source>
</evidence>
<protein>
    <submittedName>
        <fullName evidence="3">SprT-like family-domain-containing protein</fullName>
    </submittedName>
</protein>
<keyword evidence="4" id="KW-1185">Reference proteome</keyword>
<feature type="compositionally biased region" description="Low complexity" evidence="1">
    <location>
        <begin position="339"/>
        <end position="351"/>
    </location>
</feature>
<evidence type="ECO:0000313" key="3">
    <source>
        <dbReference type="EMBL" id="KAK4231940.1"/>
    </source>
</evidence>
<name>A0AAN7BYJ8_9PEZI</name>
<proteinExistence type="predicted"/>
<reference evidence="3" key="2">
    <citation type="submission" date="2023-05" db="EMBL/GenBank/DDBJ databases">
        <authorList>
            <consortium name="Lawrence Berkeley National Laboratory"/>
            <person name="Steindorff A."/>
            <person name="Hensen N."/>
            <person name="Bonometti L."/>
            <person name="Westerberg I."/>
            <person name="Brannstrom I.O."/>
            <person name="Guillou S."/>
            <person name="Cros-Aarteil S."/>
            <person name="Calhoun S."/>
            <person name="Haridas S."/>
            <person name="Kuo A."/>
            <person name="Mondo S."/>
            <person name="Pangilinan J."/>
            <person name="Riley R."/>
            <person name="Labutti K."/>
            <person name="Andreopoulos B."/>
            <person name="Lipzen A."/>
            <person name="Chen C."/>
            <person name="Yanf M."/>
            <person name="Daum C."/>
            <person name="Ng V."/>
            <person name="Clum A."/>
            <person name="Ohm R."/>
            <person name="Martin F."/>
            <person name="Silar P."/>
            <person name="Natvig D."/>
            <person name="Lalanne C."/>
            <person name="Gautier V."/>
            <person name="Ament-Velasquez S.L."/>
            <person name="Kruys A."/>
            <person name="Hutchinson M.I."/>
            <person name="Powell A.J."/>
            <person name="Barry K."/>
            <person name="Miller A.N."/>
            <person name="Grigoriev I.V."/>
            <person name="Debuchy R."/>
            <person name="Gladieux P."/>
            <person name="Thoren M.H."/>
            <person name="Johannesson H."/>
        </authorList>
    </citation>
    <scope>NUCLEOTIDE SEQUENCE</scope>
    <source>
        <strain evidence="3">CBS 990.96</strain>
    </source>
</reference>
<evidence type="ECO:0000313" key="4">
    <source>
        <dbReference type="Proteomes" id="UP001301958"/>
    </source>
</evidence>
<evidence type="ECO:0000256" key="1">
    <source>
        <dbReference type="SAM" id="MobiDB-lite"/>
    </source>
</evidence>
<feature type="compositionally biased region" description="Basic and acidic residues" evidence="1">
    <location>
        <begin position="74"/>
        <end position="108"/>
    </location>
</feature>
<feature type="region of interest" description="Disordered" evidence="1">
    <location>
        <begin position="1"/>
        <end position="257"/>
    </location>
</feature>
<feature type="compositionally biased region" description="Basic and acidic residues" evidence="1">
    <location>
        <begin position="234"/>
        <end position="257"/>
    </location>
</feature>
<dbReference type="Gene3D" id="1.10.30.10">
    <property type="entry name" value="High mobility group box domain"/>
    <property type="match status" value="1"/>
</dbReference>
<feature type="compositionally biased region" description="Basic and acidic residues" evidence="1">
    <location>
        <begin position="28"/>
        <end position="40"/>
    </location>
</feature>
<dbReference type="AlphaFoldDB" id="A0AAN7BYJ8"/>
<dbReference type="InterPro" id="IPR035240">
    <property type="entry name" value="SprT_Zn_ribbon"/>
</dbReference>
<feature type="compositionally biased region" description="Acidic residues" evidence="1">
    <location>
        <begin position="10"/>
        <end position="20"/>
    </location>
</feature>
<dbReference type="SUPFAM" id="SSF47095">
    <property type="entry name" value="HMG-box"/>
    <property type="match status" value="1"/>
</dbReference>
<accession>A0AAN7BYJ8</accession>
<feature type="compositionally biased region" description="Polar residues" evidence="1">
    <location>
        <begin position="198"/>
        <end position="212"/>
    </location>
</feature>
<dbReference type="PANTHER" id="PTHR23099">
    <property type="entry name" value="TRANSCRIPTIONAL REGULATOR"/>
    <property type="match status" value="1"/>
</dbReference>
<comment type="caution">
    <text evidence="3">The sequence shown here is derived from an EMBL/GenBank/DDBJ whole genome shotgun (WGS) entry which is preliminary data.</text>
</comment>
<dbReference type="SMART" id="SM00731">
    <property type="entry name" value="SprT"/>
    <property type="match status" value="1"/>
</dbReference>
<dbReference type="Pfam" id="PF10263">
    <property type="entry name" value="SprT-like"/>
    <property type="match status" value="1"/>
</dbReference>
<feature type="compositionally biased region" description="Basic and acidic residues" evidence="1">
    <location>
        <begin position="213"/>
        <end position="222"/>
    </location>
</feature>
<feature type="compositionally biased region" description="Acidic residues" evidence="1">
    <location>
        <begin position="125"/>
        <end position="140"/>
    </location>
</feature>
<dbReference type="InterPro" id="IPR006640">
    <property type="entry name" value="SprT-like_domain"/>
</dbReference>
<dbReference type="PANTHER" id="PTHR23099:SF0">
    <property type="entry name" value="GERM CELL NUCLEAR ACIDIC PROTEIN"/>
    <property type="match status" value="1"/>
</dbReference>
<feature type="domain" description="SprT-like" evidence="2">
    <location>
        <begin position="386"/>
        <end position="555"/>
    </location>
</feature>
<organism evidence="3 4">
    <name type="scientific">Podospora fimiseda</name>
    <dbReference type="NCBI Taxonomy" id="252190"/>
    <lineage>
        <taxon>Eukaryota</taxon>
        <taxon>Fungi</taxon>
        <taxon>Dikarya</taxon>
        <taxon>Ascomycota</taxon>
        <taxon>Pezizomycotina</taxon>
        <taxon>Sordariomycetes</taxon>
        <taxon>Sordariomycetidae</taxon>
        <taxon>Sordariales</taxon>
        <taxon>Podosporaceae</taxon>
        <taxon>Podospora</taxon>
    </lineage>
</organism>
<feature type="compositionally biased region" description="Low complexity" evidence="1">
    <location>
        <begin position="358"/>
        <end position="376"/>
    </location>
</feature>
<feature type="region of interest" description="Disordered" evidence="1">
    <location>
        <begin position="334"/>
        <end position="382"/>
    </location>
</feature>
<dbReference type="CDD" id="cd00084">
    <property type="entry name" value="HMG-box_SF"/>
    <property type="match status" value="1"/>
</dbReference>
<dbReference type="InterPro" id="IPR036910">
    <property type="entry name" value="HMG_box_dom_sf"/>
</dbReference>
<sequence length="625" mass="70293">MSRGRRIVWSDDDSDDDEFPDLANLVPKKAETKTEKEKESNAAPTTAVRRRKLGSIPDNKSLLRAWTPEDGEEKEVKTSSQRKKEEVTGPQKLKKEGTLRKDRVELRTRKSKSASVSPPSPKDDQDWEEEEFLSAQEEVEISIIEDVSLADDSFHSCESEGTETGDLGGDGSEEEEDEDDSEDDDFYEDLEDTPPRPSTKSRIQGKKQTNLSEPKKTTEKKVPSQNGKVSIPDLKPKTSRDNTKKSKQPLEKDITDKISKLRLDAMVFFDSDNEDDDNVEATPPSTPPKLKPSQRSLPSPTKLPRIPSTPHRVSSDIFWSQEFVDDWNDQHSPVKNLFPSKPSSVTTTTKPSKPPSTKPSIKPASTPAKPKPTSSSSKKEFSSSKESLAKSFLHLLDTTITSSQLSQLSASTGGIHLIWTNKLSTTAGRANWKRIKSSSTQYTHHASIELSTKIISDPSRLLNVLAHEFCHLANFMISGITTNPHGKEFKLWAKKVTDKFGDSHGIEVTTKHSYEIDFKYVWSCEECQTDFKRHSKSIDTARHRCGVCKGVLKQIKPVPREGKGESEYQVFMKEEMKRVKSENKGIKQNEVMRIVALRWKEKKEGKKGTGGVEVEEVEKRVKLLI</sequence>
<gene>
    <name evidence="3" type="ORF">QBC38DRAFT_177809</name>
</gene>
<dbReference type="GO" id="GO:0006950">
    <property type="term" value="P:response to stress"/>
    <property type="evidence" value="ECO:0007669"/>
    <property type="project" value="UniProtKB-ARBA"/>
</dbReference>